<dbReference type="AlphaFoldDB" id="A0A9D1RAU1"/>
<organism evidence="1 2">
    <name type="scientific">Candidatus Dorea gallistercoris</name>
    <dbReference type="NCBI Taxonomy" id="2838542"/>
    <lineage>
        <taxon>Bacteria</taxon>
        <taxon>Bacillati</taxon>
        <taxon>Bacillota</taxon>
        <taxon>Clostridia</taxon>
        <taxon>Lachnospirales</taxon>
        <taxon>Lachnospiraceae</taxon>
        <taxon>Dorea</taxon>
    </lineage>
</organism>
<proteinExistence type="predicted"/>
<reference evidence="1" key="2">
    <citation type="submission" date="2021-04" db="EMBL/GenBank/DDBJ databases">
        <authorList>
            <person name="Gilroy R."/>
        </authorList>
    </citation>
    <scope>NUCLEOTIDE SEQUENCE</scope>
    <source>
        <strain evidence="1">ChiSxjej1B13-11762</strain>
    </source>
</reference>
<protein>
    <submittedName>
        <fullName evidence="1">Uncharacterized protein</fullName>
    </submittedName>
</protein>
<evidence type="ECO:0000313" key="1">
    <source>
        <dbReference type="EMBL" id="HIW84100.1"/>
    </source>
</evidence>
<name>A0A9D1RAU1_9FIRM</name>
<evidence type="ECO:0000313" key="2">
    <source>
        <dbReference type="Proteomes" id="UP000824263"/>
    </source>
</evidence>
<comment type="caution">
    <text evidence="1">The sequence shown here is derived from an EMBL/GenBank/DDBJ whole genome shotgun (WGS) entry which is preliminary data.</text>
</comment>
<reference evidence="1" key="1">
    <citation type="journal article" date="2021" name="PeerJ">
        <title>Extensive microbial diversity within the chicken gut microbiome revealed by metagenomics and culture.</title>
        <authorList>
            <person name="Gilroy R."/>
            <person name="Ravi A."/>
            <person name="Getino M."/>
            <person name="Pursley I."/>
            <person name="Horton D.L."/>
            <person name="Alikhan N.F."/>
            <person name="Baker D."/>
            <person name="Gharbi K."/>
            <person name="Hall N."/>
            <person name="Watson M."/>
            <person name="Adriaenssens E.M."/>
            <person name="Foster-Nyarko E."/>
            <person name="Jarju S."/>
            <person name="Secka A."/>
            <person name="Antonio M."/>
            <person name="Oren A."/>
            <person name="Chaudhuri R.R."/>
            <person name="La Ragione R."/>
            <person name="Hildebrand F."/>
            <person name="Pallen M.J."/>
        </authorList>
    </citation>
    <scope>NUCLEOTIDE SEQUENCE</scope>
    <source>
        <strain evidence="1">ChiSxjej1B13-11762</strain>
    </source>
</reference>
<dbReference type="Proteomes" id="UP000824263">
    <property type="component" value="Unassembled WGS sequence"/>
</dbReference>
<sequence>MEPREGVWERVTAHQGEQFYTMKKLPFVYEIKGGECFIDRRKKSITRATFEKAYEKIRKEGKENIKGPKQLGVFGAPYIWAIFRQLEMI</sequence>
<gene>
    <name evidence="1" type="ORF">H9873_07255</name>
</gene>
<dbReference type="EMBL" id="DXGF01000132">
    <property type="protein sequence ID" value="HIW84100.1"/>
    <property type="molecule type" value="Genomic_DNA"/>
</dbReference>
<accession>A0A9D1RAU1</accession>